<evidence type="ECO:0000313" key="2">
    <source>
        <dbReference type="EMBL" id="QHQ59864.1"/>
    </source>
</evidence>
<keyword evidence="1" id="KW-1133">Transmembrane helix</keyword>
<keyword evidence="1" id="KW-0812">Transmembrane</keyword>
<dbReference type="AlphaFoldDB" id="A0A6P1TFD7"/>
<dbReference type="EMBL" id="CP048000">
    <property type="protein sequence ID" value="QHQ59864.1"/>
    <property type="molecule type" value="Genomic_DNA"/>
</dbReference>
<evidence type="ECO:0008006" key="4">
    <source>
        <dbReference type="Google" id="ProtNLM"/>
    </source>
</evidence>
<dbReference type="KEGG" id="anr:Ana3638_02855"/>
<dbReference type="RefSeq" id="WP_161836700.1">
    <property type="nucleotide sequence ID" value="NZ_CP048000.1"/>
</dbReference>
<name>A0A6P1TFD7_9FIRM</name>
<sequence length="243" mass="27455">MIEKSKLENTVLDDSAEIYKPRTEQTEKQKLSEMTFKEKVTYFNNYYRLKVIVIILFIAGAVYMAYSILSPKPETVFYAAVINSAMDDETAATVQSDFVEKLGIDPKTQEIMIDSSYQLGSEGNVSEFSISAQQKLGTYFYAGQIDVIIAPESVFADYARLGNLSKLSDELPTDLFTKLTDSFYYSETEEDKTSSPYGIYLDGAKIYDKAGNLVDKPVLGIVVNSKYKQNAVEFIRYLFDINE</sequence>
<proteinExistence type="predicted"/>
<protein>
    <recommendedName>
        <fullName evidence="4">Extracellular solute-binding protein</fullName>
    </recommendedName>
</protein>
<gene>
    <name evidence="2" type="ORF">Ana3638_02855</name>
</gene>
<keyword evidence="1" id="KW-0472">Membrane</keyword>
<dbReference type="Proteomes" id="UP000464314">
    <property type="component" value="Chromosome"/>
</dbReference>
<keyword evidence="3" id="KW-1185">Reference proteome</keyword>
<evidence type="ECO:0000256" key="1">
    <source>
        <dbReference type="SAM" id="Phobius"/>
    </source>
</evidence>
<feature type="transmembrane region" description="Helical" evidence="1">
    <location>
        <begin position="47"/>
        <end position="66"/>
    </location>
</feature>
<evidence type="ECO:0000313" key="3">
    <source>
        <dbReference type="Proteomes" id="UP000464314"/>
    </source>
</evidence>
<reference evidence="2 3" key="1">
    <citation type="submission" date="2020-01" db="EMBL/GenBank/DDBJ databases">
        <title>Genome analysis of Anaerocolumna sp. CBA3638.</title>
        <authorList>
            <person name="Kim J."/>
            <person name="Roh S.W."/>
        </authorList>
    </citation>
    <scope>NUCLEOTIDE SEQUENCE [LARGE SCALE GENOMIC DNA]</scope>
    <source>
        <strain evidence="2 3">CBA3638</strain>
    </source>
</reference>
<organism evidence="2 3">
    <name type="scientific">Anaerocolumna sedimenticola</name>
    <dbReference type="NCBI Taxonomy" id="2696063"/>
    <lineage>
        <taxon>Bacteria</taxon>
        <taxon>Bacillati</taxon>
        <taxon>Bacillota</taxon>
        <taxon>Clostridia</taxon>
        <taxon>Lachnospirales</taxon>
        <taxon>Lachnospiraceae</taxon>
        <taxon>Anaerocolumna</taxon>
    </lineage>
</organism>
<accession>A0A6P1TFD7</accession>